<feature type="transmembrane region" description="Helical" evidence="10">
    <location>
        <begin position="289"/>
        <end position="309"/>
    </location>
</feature>
<keyword evidence="8 10" id="KW-0675">Receptor</keyword>
<keyword evidence="7 10" id="KW-0472">Membrane</keyword>
<keyword evidence="2" id="KW-1003">Cell membrane</keyword>
<evidence type="ECO:0000256" key="4">
    <source>
        <dbReference type="ARBA" id="ARBA00022692"/>
    </source>
</evidence>
<evidence type="ECO:0000313" key="12">
    <source>
        <dbReference type="Proteomes" id="UP001153712"/>
    </source>
</evidence>
<dbReference type="GO" id="GO:0004984">
    <property type="term" value="F:olfactory receptor activity"/>
    <property type="evidence" value="ECO:0007669"/>
    <property type="project" value="InterPro"/>
</dbReference>
<evidence type="ECO:0000256" key="10">
    <source>
        <dbReference type="RuleBase" id="RU351113"/>
    </source>
</evidence>
<keyword evidence="9 10" id="KW-0807">Transducer</keyword>
<name>A0A9N9TPN2_PHYSR</name>
<proteinExistence type="inferred from homology"/>
<comment type="similarity">
    <text evidence="10">Belongs to the insect chemoreceptor superfamily. Heteromeric odorant receptor channel (TC 1.A.69) family.</text>
</comment>
<evidence type="ECO:0000256" key="9">
    <source>
        <dbReference type="ARBA" id="ARBA00023224"/>
    </source>
</evidence>
<feature type="transmembrane region" description="Helical" evidence="10">
    <location>
        <begin position="129"/>
        <end position="148"/>
    </location>
</feature>
<evidence type="ECO:0000256" key="1">
    <source>
        <dbReference type="ARBA" id="ARBA00004651"/>
    </source>
</evidence>
<keyword evidence="4 10" id="KW-0812">Transmembrane</keyword>
<reference evidence="11" key="1">
    <citation type="submission" date="2022-01" db="EMBL/GenBank/DDBJ databases">
        <authorList>
            <person name="King R."/>
        </authorList>
    </citation>
    <scope>NUCLEOTIDE SEQUENCE</scope>
</reference>
<evidence type="ECO:0000256" key="8">
    <source>
        <dbReference type="ARBA" id="ARBA00023170"/>
    </source>
</evidence>
<feature type="transmembrane region" description="Helical" evidence="10">
    <location>
        <begin position="40"/>
        <end position="63"/>
    </location>
</feature>
<evidence type="ECO:0000256" key="5">
    <source>
        <dbReference type="ARBA" id="ARBA00022725"/>
    </source>
</evidence>
<comment type="caution">
    <text evidence="10">Lacks conserved residue(s) required for the propagation of feature annotation.</text>
</comment>
<dbReference type="GO" id="GO:0005549">
    <property type="term" value="F:odorant binding"/>
    <property type="evidence" value="ECO:0007669"/>
    <property type="project" value="InterPro"/>
</dbReference>
<feature type="transmembrane region" description="Helical" evidence="10">
    <location>
        <begin position="75"/>
        <end position="93"/>
    </location>
</feature>
<evidence type="ECO:0000256" key="3">
    <source>
        <dbReference type="ARBA" id="ARBA00022606"/>
    </source>
</evidence>
<dbReference type="InterPro" id="IPR004117">
    <property type="entry name" value="7tm6_olfct_rcpt"/>
</dbReference>
<keyword evidence="12" id="KW-1185">Reference proteome</keyword>
<dbReference type="Pfam" id="PF02949">
    <property type="entry name" value="7tm_6"/>
    <property type="match status" value="1"/>
</dbReference>
<protein>
    <recommendedName>
        <fullName evidence="10">Odorant receptor</fullName>
    </recommendedName>
</protein>
<evidence type="ECO:0000256" key="6">
    <source>
        <dbReference type="ARBA" id="ARBA00022989"/>
    </source>
</evidence>
<sequence>MYYPITKNEPYHSTLLSLSLLGLYPRSSSAADLNVSLAATVGTIVFGLMVCNIGGIGHLIVSFKGNKGAEMTEDLAVAVGGLGFLLCATFFKIKWRKWAEFCQSITDFENYGRPGDFNKVKDRCNLLSLMYSFYISGGMCVYAVISIFETKCDQDEQNNFCGTLTQIRLPIEGEISPVTIKVIFAFQLLVCIWACVAAGNLFFLSYESSEFLICHINWLKRNIIGIFDDDDELSRKGQLRFCIEYHNQILDWGDDLNQLTKSTLGHMSLIAAIVMGMIGNQITQKYKMFGAAIYLGGYIMSIFLLSHAGQRLCDESLSISEAVFDSKWNEASNEMRKDLAFMIARSHEPLTISSLPLGTFNYDLFVTMLKASYSYLTLLQQSTSNDEEQP</sequence>
<feature type="transmembrane region" description="Helical" evidence="10">
    <location>
        <begin position="182"/>
        <end position="203"/>
    </location>
</feature>
<gene>
    <name evidence="11" type="ORF">PHYEVI_LOCUS8992</name>
</gene>
<dbReference type="Proteomes" id="UP001153712">
    <property type="component" value="Chromosome 6"/>
</dbReference>
<evidence type="ECO:0000256" key="7">
    <source>
        <dbReference type="ARBA" id="ARBA00023136"/>
    </source>
</evidence>
<keyword evidence="3 10" id="KW-0716">Sensory transduction</keyword>
<dbReference type="PANTHER" id="PTHR21137">
    <property type="entry name" value="ODORANT RECEPTOR"/>
    <property type="match status" value="1"/>
</dbReference>
<dbReference type="GO" id="GO:0007165">
    <property type="term" value="P:signal transduction"/>
    <property type="evidence" value="ECO:0007669"/>
    <property type="project" value="UniProtKB-KW"/>
</dbReference>
<evidence type="ECO:0000313" key="11">
    <source>
        <dbReference type="EMBL" id="CAG9862686.1"/>
    </source>
</evidence>
<dbReference type="AlphaFoldDB" id="A0A9N9TPN2"/>
<dbReference type="PANTHER" id="PTHR21137:SF35">
    <property type="entry name" value="ODORANT RECEPTOR 19A-RELATED"/>
    <property type="match status" value="1"/>
</dbReference>
<keyword evidence="6 10" id="KW-1133">Transmembrane helix</keyword>
<dbReference type="EMBL" id="OU900099">
    <property type="protein sequence ID" value="CAG9862686.1"/>
    <property type="molecule type" value="Genomic_DNA"/>
</dbReference>
<dbReference type="GO" id="GO:0005886">
    <property type="term" value="C:plasma membrane"/>
    <property type="evidence" value="ECO:0007669"/>
    <property type="project" value="UniProtKB-SubCell"/>
</dbReference>
<organism evidence="11 12">
    <name type="scientific">Phyllotreta striolata</name>
    <name type="common">Striped flea beetle</name>
    <name type="synonym">Crioceris striolata</name>
    <dbReference type="NCBI Taxonomy" id="444603"/>
    <lineage>
        <taxon>Eukaryota</taxon>
        <taxon>Metazoa</taxon>
        <taxon>Ecdysozoa</taxon>
        <taxon>Arthropoda</taxon>
        <taxon>Hexapoda</taxon>
        <taxon>Insecta</taxon>
        <taxon>Pterygota</taxon>
        <taxon>Neoptera</taxon>
        <taxon>Endopterygota</taxon>
        <taxon>Coleoptera</taxon>
        <taxon>Polyphaga</taxon>
        <taxon>Cucujiformia</taxon>
        <taxon>Chrysomeloidea</taxon>
        <taxon>Chrysomelidae</taxon>
        <taxon>Galerucinae</taxon>
        <taxon>Alticini</taxon>
        <taxon>Phyllotreta</taxon>
    </lineage>
</organism>
<comment type="subcellular location">
    <subcellularLocation>
        <location evidence="1 10">Cell membrane</location>
        <topology evidence="1 10">Multi-pass membrane protein</topology>
    </subcellularLocation>
</comment>
<feature type="transmembrane region" description="Helical" evidence="10">
    <location>
        <begin position="264"/>
        <end position="282"/>
    </location>
</feature>
<dbReference type="OrthoDB" id="6707955at2759"/>
<accession>A0A9N9TPN2</accession>
<keyword evidence="5 10" id="KW-0552">Olfaction</keyword>
<evidence type="ECO:0000256" key="2">
    <source>
        <dbReference type="ARBA" id="ARBA00022475"/>
    </source>
</evidence>